<proteinExistence type="predicted"/>
<name>A0A067CCD4_SAPPC</name>
<evidence type="ECO:0000313" key="1">
    <source>
        <dbReference type="EMBL" id="KDO26840.1"/>
    </source>
</evidence>
<accession>A0A067CCD4</accession>
<dbReference type="Proteomes" id="UP000030745">
    <property type="component" value="Unassembled WGS sequence"/>
</dbReference>
<dbReference type="KEGG" id="spar:SPRG_08131"/>
<evidence type="ECO:0008006" key="3">
    <source>
        <dbReference type="Google" id="ProtNLM"/>
    </source>
</evidence>
<gene>
    <name evidence="1" type="ORF">SPRG_08131</name>
</gene>
<dbReference type="VEuPathDB" id="FungiDB:SPRG_08131"/>
<dbReference type="RefSeq" id="XP_012202486.1">
    <property type="nucleotide sequence ID" value="XM_012347096.1"/>
</dbReference>
<keyword evidence="2" id="KW-1185">Reference proteome</keyword>
<sequence>MSNLAILYERQGKLVEGDHPSLLHTIRELGWLYERQKDYMAAQPLLAEYIELQSRRVGTPTNDVLQRRCSLAECYTQTKNVKAAEMMLLECVAAAKSLHGETSPETLKIVAQLESFYAANLESAITTKDWTSIAHYRHALESFGKTNALCDATKHQMENSKHLMPVGTPRKVIKSLIVSPRADILHQKP</sequence>
<organism evidence="1 2">
    <name type="scientific">Saprolegnia parasitica (strain CBS 223.65)</name>
    <dbReference type="NCBI Taxonomy" id="695850"/>
    <lineage>
        <taxon>Eukaryota</taxon>
        <taxon>Sar</taxon>
        <taxon>Stramenopiles</taxon>
        <taxon>Oomycota</taxon>
        <taxon>Saprolegniomycetes</taxon>
        <taxon>Saprolegniales</taxon>
        <taxon>Saprolegniaceae</taxon>
        <taxon>Saprolegnia</taxon>
    </lineage>
</organism>
<evidence type="ECO:0000313" key="2">
    <source>
        <dbReference type="Proteomes" id="UP000030745"/>
    </source>
</evidence>
<dbReference type="Gene3D" id="1.25.40.10">
    <property type="entry name" value="Tetratricopeptide repeat domain"/>
    <property type="match status" value="1"/>
</dbReference>
<reference evidence="1 2" key="1">
    <citation type="journal article" date="2013" name="PLoS Genet.">
        <title>Distinctive expansion of potential virulence genes in the genome of the oomycete fish pathogen Saprolegnia parasitica.</title>
        <authorList>
            <person name="Jiang R.H."/>
            <person name="de Bruijn I."/>
            <person name="Haas B.J."/>
            <person name="Belmonte R."/>
            <person name="Lobach L."/>
            <person name="Christie J."/>
            <person name="van den Ackerveken G."/>
            <person name="Bottin A."/>
            <person name="Bulone V."/>
            <person name="Diaz-Moreno S.M."/>
            <person name="Dumas B."/>
            <person name="Fan L."/>
            <person name="Gaulin E."/>
            <person name="Govers F."/>
            <person name="Grenville-Briggs L.J."/>
            <person name="Horner N.R."/>
            <person name="Levin J.Z."/>
            <person name="Mammella M."/>
            <person name="Meijer H.J."/>
            <person name="Morris P."/>
            <person name="Nusbaum C."/>
            <person name="Oome S."/>
            <person name="Phillips A.J."/>
            <person name="van Rooyen D."/>
            <person name="Rzeszutek E."/>
            <person name="Saraiva M."/>
            <person name="Secombes C.J."/>
            <person name="Seidl M.F."/>
            <person name="Snel B."/>
            <person name="Stassen J.H."/>
            <person name="Sykes S."/>
            <person name="Tripathy S."/>
            <person name="van den Berg H."/>
            <person name="Vega-Arreguin J.C."/>
            <person name="Wawra S."/>
            <person name="Young S.K."/>
            <person name="Zeng Q."/>
            <person name="Dieguez-Uribeondo J."/>
            <person name="Russ C."/>
            <person name="Tyler B.M."/>
            <person name="van West P."/>
        </authorList>
    </citation>
    <scope>NUCLEOTIDE SEQUENCE [LARGE SCALE GENOMIC DNA]</scope>
    <source>
        <strain evidence="1 2">CBS 223.65</strain>
    </source>
</reference>
<dbReference type="GeneID" id="24130365"/>
<dbReference type="OrthoDB" id="5986190at2759"/>
<dbReference type="STRING" id="695850.A0A067CCD4"/>
<dbReference type="InterPro" id="IPR011990">
    <property type="entry name" value="TPR-like_helical_dom_sf"/>
</dbReference>
<dbReference type="AlphaFoldDB" id="A0A067CCD4"/>
<dbReference type="EMBL" id="KK583221">
    <property type="protein sequence ID" value="KDO26840.1"/>
    <property type="molecule type" value="Genomic_DNA"/>
</dbReference>
<dbReference type="SUPFAM" id="SSF48452">
    <property type="entry name" value="TPR-like"/>
    <property type="match status" value="1"/>
</dbReference>
<protein>
    <recommendedName>
        <fullName evidence="3">MalT-like TPR region domain-containing protein</fullName>
    </recommendedName>
</protein>